<evidence type="ECO:0000313" key="2">
    <source>
        <dbReference type="EMBL" id="KAF2418686.1"/>
    </source>
</evidence>
<dbReference type="PANTHER" id="PTHR37852">
    <property type="entry name" value="YALI0B21208P"/>
    <property type="match status" value="1"/>
</dbReference>
<gene>
    <name evidence="2" type="ORF">EJ08DRAFT_52815</name>
</gene>
<feature type="compositionally biased region" description="Pro residues" evidence="1">
    <location>
        <begin position="1"/>
        <end position="10"/>
    </location>
</feature>
<organism evidence="2 3">
    <name type="scientific">Tothia fuscella</name>
    <dbReference type="NCBI Taxonomy" id="1048955"/>
    <lineage>
        <taxon>Eukaryota</taxon>
        <taxon>Fungi</taxon>
        <taxon>Dikarya</taxon>
        <taxon>Ascomycota</taxon>
        <taxon>Pezizomycotina</taxon>
        <taxon>Dothideomycetes</taxon>
        <taxon>Pleosporomycetidae</taxon>
        <taxon>Venturiales</taxon>
        <taxon>Cylindrosympodiaceae</taxon>
        <taxon>Tothia</taxon>
    </lineage>
</organism>
<proteinExistence type="predicted"/>
<dbReference type="AlphaFoldDB" id="A0A9P4NFG7"/>
<reference evidence="2" key="1">
    <citation type="journal article" date="2020" name="Stud. Mycol.">
        <title>101 Dothideomycetes genomes: a test case for predicting lifestyles and emergence of pathogens.</title>
        <authorList>
            <person name="Haridas S."/>
            <person name="Albert R."/>
            <person name="Binder M."/>
            <person name="Bloem J."/>
            <person name="Labutti K."/>
            <person name="Salamov A."/>
            <person name="Andreopoulos B."/>
            <person name="Baker S."/>
            <person name="Barry K."/>
            <person name="Bills G."/>
            <person name="Bluhm B."/>
            <person name="Cannon C."/>
            <person name="Castanera R."/>
            <person name="Culley D."/>
            <person name="Daum C."/>
            <person name="Ezra D."/>
            <person name="Gonzalez J."/>
            <person name="Henrissat B."/>
            <person name="Kuo A."/>
            <person name="Liang C."/>
            <person name="Lipzen A."/>
            <person name="Lutzoni F."/>
            <person name="Magnuson J."/>
            <person name="Mondo S."/>
            <person name="Nolan M."/>
            <person name="Ohm R."/>
            <person name="Pangilinan J."/>
            <person name="Park H.-J."/>
            <person name="Ramirez L."/>
            <person name="Alfaro M."/>
            <person name="Sun H."/>
            <person name="Tritt A."/>
            <person name="Yoshinaga Y."/>
            <person name="Zwiers L.-H."/>
            <person name="Turgeon B."/>
            <person name="Goodwin S."/>
            <person name="Spatafora J."/>
            <person name="Crous P."/>
            <person name="Grigoriev I."/>
        </authorList>
    </citation>
    <scope>NUCLEOTIDE SEQUENCE</scope>
    <source>
        <strain evidence="2">CBS 130266</strain>
    </source>
</reference>
<dbReference type="OrthoDB" id="5584028at2759"/>
<comment type="caution">
    <text evidence="2">The sequence shown here is derived from an EMBL/GenBank/DDBJ whole genome shotgun (WGS) entry which is preliminary data.</text>
</comment>
<accession>A0A9P4NFG7</accession>
<protein>
    <submittedName>
        <fullName evidence="2">Uncharacterized protein</fullName>
    </submittedName>
</protein>
<evidence type="ECO:0000256" key="1">
    <source>
        <dbReference type="SAM" id="MobiDB-lite"/>
    </source>
</evidence>
<feature type="region of interest" description="Disordered" evidence="1">
    <location>
        <begin position="1"/>
        <end position="39"/>
    </location>
</feature>
<evidence type="ECO:0000313" key="3">
    <source>
        <dbReference type="Proteomes" id="UP000800235"/>
    </source>
</evidence>
<name>A0A9P4NFG7_9PEZI</name>
<sequence>MDSPALPPIKPAFDSSSASKNTPTPYPFRQRQPRRNPNERLSLNFPARLQLAFWGSAFSGAVLGLSEGGLKAGFKFRAENAHRLPSSEKGWYFYHKSKNYHTLIGGGKEAGRMGLKLGIWVSMFVVMEDAVDQWRGAGKRKDFLSTTVAGLGTSGLFSLWSRFPVTTAARTARTGLWIGLGYGLMQDCFSLLQGRRLGYVEFVKSLLPGKENERIV</sequence>
<dbReference type="PANTHER" id="PTHR37852:SF1">
    <property type="entry name" value="HIG1 DOMAIN-CONTAINING PROTEIN"/>
    <property type="match status" value="1"/>
</dbReference>
<keyword evidence="3" id="KW-1185">Reference proteome</keyword>
<dbReference type="EMBL" id="MU007126">
    <property type="protein sequence ID" value="KAF2418686.1"/>
    <property type="molecule type" value="Genomic_DNA"/>
</dbReference>
<dbReference type="Proteomes" id="UP000800235">
    <property type="component" value="Unassembled WGS sequence"/>
</dbReference>